<dbReference type="GO" id="GO:0046872">
    <property type="term" value="F:metal ion binding"/>
    <property type="evidence" value="ECO:0007669"/>
    <property type="project" value="UniProtKB-KW"/>
</dbReference>
<feature type="domain" description="Peptidase M16 C-terminal" evidence="8">
    <location>
        <begin position="182"/>
        <end position="368"/>
    </location>
</feature>
<dbReference type="AlphaFoldDB" id="J9D914"/>
<keyword evidence="6" id="KW-0482">Metalloprotease</keyword>
<dbReference type="PROSITE" id="PS00143">
    <property type="entry name" value="INSULINASE"/>
    <property type="match status" value="1"/>
</dbReference>
<organism evidence="9">
    <name type="scientific">gut metagenome</name>
    <dbReference type="NCBI Taxonomy" id="749906"/>
    <lineage>
        <taxon>unclassified sequences</taxon>
        <taxon>metagenomes</taxon>
        <taxon>organismal metagenomes</taxon>
    </lineage>
</organism>
<keyword evidence="3" id="KW-0479">Metal-binding</keyword>
<dbReference type="EMBL" id="AMCI01000418">
    <property type="protein sequence ID" value="EJX09321.1"/>
    <property type="molecule type" value="Genomic_DNA"/>
</dbReference>
<dbReference type="Pfam" id="PF05193">
    <property type="entry name" value="Peptidase_M16_C"/>
    <property type="match status" value="2"/>
</dbReference>
<evidence type="ECO:0000256" key="5">
    <source>
        <dbReference type="ARBA" id="ARBA00022833"/>
    </source>
</evidence>
<comment type="similarity">
    <text evidence="1">Belongs to the peptidase M16 family.</text>
</comment>
<feature type="domain" description="Peptidase M16 C-terminal" evidence="8">
    <location>
        <begin position="669"/>
        <end position="844"/>
    </location>
</feature>
<dbReference type="InterPro" id="IPR011765">
    <property type="entry name" value="Pept_M16_N"/>
</dbReference>
<name>J9D914_9ZZZZ</name>
<evidence type="ECO:0000313" key="9">
    <source>
        <dbReference type="EMBL" id="EJX09321.1"/>
    </source>
</evidence>
<dbReference type="GO" id="GO:0006508">
    <property type="term" value="P:proteolysis"/>
    <property type="evidence" value="ECO:0007669"/>
    <property type="project" value="UniProtKB-KW"/>
</dbReference>
<accession>J9D914</accession>
<comment type="caution">
    <text evidence="9">The sequence shown here is derived from an EMBL/GenBank/DDBJ whole genome shotgun (WGS) entry which is preliminary data.</text>
</comment>
<dbReference type="PANTHER" id="PTHR43690">
    <property type="entry name" value="NARDILYSIN"/>
    <property type="match status" value="1"/>
</dbReference>
<dbReference type="InterPro" id="IPR050626">
    <property type="entry name" value="Peptidase_M16"/>
</dbReference>
<protein>
    <submittedName>
        <fullName evidence="9">Zinc protease</fullName>
    </submittedName>
</protein>
<dbReference type="PANTHER" id="PTHR43690:SF34">
    <property type="entry name" value="ZINC PROTEASE PQQL-LIKE"/>
    <property type="match status" value="1"/>
</dbReference>
<evidence type="ECO:0000256" key="2">
    <source>
        <dbReference type="ARBA" id="ARBA00022670"/>
    </source>
</evidence>
<evidence type="ECO:0000256" key="3">
    <source>
        <dbReference type="ARBA" id="ARBA00022723"/>
    </source>
</evidence>
<dbReference type="Pfam" id="PF00675">
    <property type="entry name" value="Peptidase_M16"/>
    <property type="match status" value="1"/>
</dbReference>
<proteinExistence type="inferred from homology"/>
<dbReference type="InterPro" id="IPR001431">
    <property type="entry name" value="Pept_M16_Zn_BS"/>
</dbReference>
<dbReference type="GO" id="GO:0004222">
    <property type="term" value="F:metalloendopeptidase activity"/>
    <property type="evidence" value="ECO:0007669"/>
    <property type="project" value="InterPro"/>
</dbReference>
<keyword evidence="2 9" id="KW-0645">Protease</keyword>
<dbReference type="InterPro" id="IPR007863">
    <property type="entry name" value="Peptidase_M16_C"/>
</dbReference>
<evidence type="ECO:0000256" key="6">
    <source>
        <dbReference type="ARBA" id="ARBA00023049"/>
    </source>
</evidence>
<feature type="domain" description="Peptidase M16 N-terminal" evidence="7">
    <location>
        <begin position="29"/>
        <end position="156"/>
    </location>
</feature>
<keyword evidence="5" id="KW-0862">Zinc</keyword>
<evidence type="ECO:0000259" key="8">
    <source>
        <dbReference type="Pfam" id="PF05193"/>
    </source>
</evidence>
<reference evidence="9" key="1">
    <citation type="journal article" date="2012" name="PLoS ONE">
        <title>Gene sets for utilization of primary and secondary nutrition supplies in the distal gut of endangered iberian lynx.</title>
        <authorList>
            <person name="Alcaide M."/>
            <person name="Messina E."/>
            <person name="Richter M."/>
            <person name="Bargiela R."/>
            <person name="Peplies J."/>
            <person name="Huws S.A."/>
            <person name="Newbold C.J."/>
            <person name="Golyshin P.N."/>
            <person name="Simon M.A."/>
            <person name="Lopez G."/>
            <person name="Yakimov M.M."/>
            <person name="Ferrer M."/>
        </authorList>
    </citation>
    <scope>NUCLEOTIDE SEQUENCE</scope>
</reference>
<sequence length="916" mass="103793">MPQLPMDPAVRYGVLPNGLTYYVRANKLPENRVNFYIAQKVGSVQEEESQRGLAHFLEHMCFNGTQNFPDDNLIRFCERIGVKFGENLNAYTSTDETVYNIDDVPVSPTNIDSCLLILHDWAGNLTLAESEINKERGVIHEEWRMRNNASLRMFERNLPKMYPGSRYGERMPIGLMSVVDNFKPEELRAYYKKWYRPDLQGIIVVGDINVDEIEAKIKKIFTPIVMPANAAKYEHYPVPNNAQPIYIVDKDKEQNQASITILYKHDPMPMEFKNTPAFIAQQMITSLSTQAINARLSELSQKPECPFLGAGLYYSSMLVSKTKDALGVSLVPKPGKSVEAVKAVMEEIERAARFGFNASEILRAREQMLSNFETIYNNRDKQRHNFYTKQYVRHFLEGVPIPDIETEYNIYKAMAPQLPTEAYSETFKQLVASVDTNFICYGFFPDKEGEVIPTVDQLKTAVESSKTAQLTAYVDNVKNEPLVPELPAKGKIVKEAAADFGYTCWTLENGARVFFKTTDFDDSQILFRATSFGGKSKVSDKDLVNLNLHDVVMGSTGLGNFTAIELEKKLTGKQASCAVTLGQVSDNLQGAATPKDLRTLFELIYLRFQKPSNDPESYNSIITALKAQLENVEKLPDAAFDDSVKVTVYGHNPRVARLHLKDLEKADYEGIKRIYSERFDAAGDFDFFFTGAINTDSLRSFVEQYIAPLKGQKQREKYIDLGMEPVKGEVNNHFTRDMETPQGNIIQLWSGDLKYSLKNAEILNALGNILTQRYLKSIREDGGMAYSVGAMGVADYGVKENYMIQIFCPVKPALRDSALLLMEQGIEEIAKSGVTDEELEKVKQFELKDYADSQRKNSYWQSLIFAKTQWNKDLREGKEAVIQKLSSADIQKFVKKVLLKQKNRITVSMLPSDLKE</sequence>
<keyword evidence="4" id="KW-0378">Hydrolase</keyword>
<evidence type="ECO:0000256" key="1">
    <source>
        <dbReference type="ARBA" id="ARBA00007261"/>
    </source>
</evidence>
<evidence type="ECO:0000259" key="7">
    <source>
        <dbReference type="Pfam" id="PF00675"/>
    </source>
</evidence>
<dbReference type="SUPFAM" id="SSF63411">
    <property type="entry name" value="LuxS/MPP-like metallohydrolase"/>
    <property type="match status" value="4"/>
</dbReference>
<dbReference type="InterPro" id="IPR011249">
    <property type="entry name" value="Metalloenz_LuxS/M16"/>
</dbReference>
<gene>
    <name evidence="9" type="ORF">EVA_02570</name>
</gene>
<dbReference type="Gene3D" id="3.30.830.10">
    <property type="entry name" value="Metalloenzyme, LuxS/M16 peptidase-like"/>
    <property type="match status" value="4"/>
</dbReference>
<evidence type="ECO:0000256" key="4">
    <source>
        <dbReference type="ARBA" id="ARBA00022801"/>
    </source>
</evidence>